<reference evidence="1" key="1">
    <citation type="submission" date="2014-11" db="EMBL/GenBank/DDBJ databases">
        <authorList>
            <person name="Amaro Gonzalez C."/>
        </authorList>
    </citation>
    <scope>NUCLEOTIDE SEQUENCE</scope>
</reference>
<name>A0A0E9SUD1_ANGAN</name>
<protein>
    <submittedName>
        <fullName evidence="1">Uncharacterized protein</fullName>
    </submittedName>
</protein>
<organism evidence="1">
    <name type="scientific">Anguilla anguilla</name>
    <name type="common">European freshwater eel</name>
    <name type="synonym">Muraena anguilla</name>
    <dbReference type="NCBI Taxonomy" id="7936"/>
    <lineage>
        <taxon>Eukaryota</taxon>
        <taxon>Metazoa</taxon>
        <taxon>Chordata</taxon>
        <taxon>Craniata</taxon>
        <taxon>Vertebrata</taxon>
        <taxon>Euteleostomi</taxon>
        <taxon>Actinopterygii</taxon>
        <taxon>Neopterygii</taxon>
        <taxon>Teleostei</taxon>
        <taxon>Anguilliformes</taxon>
        <taxon>Anguillidae</taxon>
        <taxon>Anguilla</taxon>
    </lineage>
</organism>
<evidence type="ECO:0000313" key="1">
    <source>
        <dbReference type="EMBL" id="JAH44235.1"/>
    </source>
</evidence>
<dbReference type="EMBL" id="GBXM01038130">
    <property type="protein sequence ID" value="JAH70447.1"/>
    <property type="molecule type" value="Transcribed_RNA"/>
</dbReference>
<proteinExistence type="predicted"/>
<dbReference type="AlphaFoldDB" id="A0A0E9SUD1"/>
<reference evidence="1" key="2">
    <citation type="journal article" date="2015" name="Fish Shellfish Immunol.">
        <title>Early steps in the European eel (Anguilla anguilla)-Vibrio vulnificus interaction in the gills: Role of the RtxA13 toxin.</title>
        <authorList>
            <person name="Callol A."/>
            <person name="Pajuelo D."/>
            <person name="Ebbesson L."/>
            <person name="Teles M."/>
            <person name="MacKenzie S."/>
            <person name="Amaro C."/>
        </authorList>
    </citation>
    <scope>NUCLEOTIDE SEQUENCE</scope>
</reference>
<sequence>MCIRCLIGSIHNKNISPKHKQQRQHLPGHPAITVVPGTHSI</sequence>
<accession>A0A0E9SUD1</accession>
<dbReference type="EMBL" id="GBXM01064342">
    <property type="protein sequence ID" value="JAH44235.1"/>
    <property type="molecule type" value="Transcribed_RNA"/>
</dbReference>